<evidence type="ECO:0000256" key="1">
    <source>
        <dbReference type="SAM" id="Coils"/>
    </source>
</evidence>
<keyword evidence="1" id="KW-0175">Coiled coil</keyword>
<dbReference type="Pfam" id="PF14529">
    <property type="entry name" value="Exo_endo_phos_2"/>
    <property type="match status" value="1"/>
</dbReference>
<dbReference type="Gene3D" id="3.60.10.10">
    <property type="entry name" value="Endonuclease/exonuclease/phosphatase"/>
    <property type="match status" value="1"/>
</dbReference>
<dbReference type="OrthoDB" id="3261136at2759"/>
<organism evidence="3 4">
    <name type="scientific">Dendrothele bispora (strain CBS 962.96)</name>
    <dbReference type="NCBI Taxonomy" id="1314807"/>
    <lineage>
        <taxon>Eukaryota</taxon>
        <taxon>Fungi</taxon>
        <taxon>Dikarya</taxon>
        <taxon>Basidiomycota</taxon>
        <taxon>Agaricomycotina</taxon>
        <taxon>Agaricomycetes</taxon>
        <taxon>Agaricomycetidae</taxon>
        <taxon>Agaricales</taxon>
        <taxon>Agaricales incertae sedis</taxon>
        <taxon>Dendrothele</taxon>
    </lineage>
</organism>
<dbReference type="InterPro" id="IPR005135">
    <property type="entry name" value="Endo/exonuclease/phosphatase"/>
</dbReference>
<dbReference type="AlphaFoldDB" id="A0A4S8KN79"/>
<feature type="coiled-coil region" evidence="1">
    <location>
        <begin position="126"/>
        <end position="160"/>
    </location>
</feature>
<dbReference type="InterPro" id="IPR036691">
    <property type="entry name" value="Endo/exonu/phosph_ase_sf"/>
</dbReference>
<proteinExistence type="predicted"/>
<evidence type="ECO:0000259" key="2">
    <source>
        <dbReference type="Pfam" id="PF14529"/>
    </source>
</evidence>
<gene>
    <name evidence="3" type="ORF">K435DRAFT_703188</name>
</gene>
<dbReference type="SUPFAM" id="SSF56219">
    <property type="entry name" value="DNase I-like"/>
    <property type="match status" value="1"/>
</dbReference>
<dbReference type="Proteomes" id="UP000297245">
    <property type="component" value="Unassembled WGS sequence"/>
</dbReference>
<reference evidence="3 4" key="1">
    <citation type="journal article" date="2019" name="Nat. Ecol. Evol.">
        <title>Megaphylogeny resolves global patterns of mushroom evolution.</title>
        <authorList>
            <person name="Varga T."/>
            <person name="Krizsan K."/>
            <person name="Foldi C."/>
            <person name="Dima B."/>
            <person name="Sanchez-Garcia M."/>
            <person name="Sanchez-Ramirez S."/>
            <person name="Szollosi G.J."/>
            <person name="Szarkandi J.G."/>
            <person name="Papp V."/>
            <person name="Albert L."/>
            <person name="Andreopoulos W."/>
            <person name="Angelini C."/>
            <person name="Antonin V."/>
            <person name="Barry K.W."/>
            <person name="Bougher N.L."/>
            <person name="Buchanan P."/>
            <person name="Buyck B."/>
            <person name="Bense V."/>
            <person name="Catcheside P."/>
            <person name="Chovatia M."/>
            <person name="Cooper J."/>
            <person name="Damon W."/>
            <person name="Desjardin D."/>
            <person name="Finy P."/>
            <person name="Geml J."/>
            <person name="Haridas S."/>
            <person name="Hughes K."/>
            <person name="Justo A."/>
            <person name="Karasinski D."/>
            <person name="Kautmanova I."/>
            <person name="Kiss B."/>
            <person name="Kocsube S."/>
            <person name="Kotiranta H."/>
            <person name="LaButti K.M."/>
            <person name="Lechner B.E."/>
            <person name="Liimatainen K."/>
            <person name="Lipzen A."/>
            <person name="Lukacs Z."/>
            <person name="Mihaltcheva S."/>
            <person name="Morgado L.N."/>
            <person name="Niskanen T."/>
            <person name="Noordeloos M.E."/>
            <person name="Ohm R.A."/>
            <person name="Ortiz-Santana B."/>
            <person name="Ovrebo C."/>
            <person name="Racz N."/>
            <person name="Riley R."/>
            <person name="Savchenko A."/>
            <person name="Shiryaev A."/>
            <person name="Soop K."/>
            <person name="Spirin V."/>
            <person name="Szebenyi C."/>
            <person name="Tomsovsky M."/>
            <person name="Tulloss R.E."/>
            <person name="Uehling J."/>
            <person name="Grigoriev I.V."/>
            <person name="Vagvolgyi C."/>
            <person name="Papp T."/>
            <person name="Martin F.M."/>
            <person name="Miettinen O."/>
            <person name="Hibbett D.S."/>
            <person name="Nagy L.G."/>
        </authorList>
    </citation>
    <scope>NUCLEOTIDE SEQUENCE [LARGE SCALE GENOMIC DNA]</scope>
    <source>
        <strain evidence="3 4">CBS 962.96</strain>
    </source>
</reference>
<accession>A0A4S8KN79</accession>
<protein>
    <recommendedName>
        <fullName evidence="2">Endonuclease/exonuclease/phosphatase domain-containing protein</fullName>
    </recommendedName>
</protein>
<feature type="non-terminal residue" evidence="3">
    <location>
        <position position="267"/>
    </location>
</feature>
<feature type="domain" description="Endonuclease/exonuclease/phosphatase" evidence="2">
    <location>
        <begin position="15"/>
        <end position="112"/>
    </location>
</feature>
<dbReference type="GO" id="GO:0003824">
    <property type="term" value="F:catalytic activity"/>
    <property type="evidence" value="ECO:0007669"/>
    <property type="project" value="InterPro"/>
</dbReference>
<dbReference type="EMBL" id="ML180569">
    <property type="protein sequence ID" value="THU77077.1"/>
    <property type="molecule type" value="Genomic_DNA"/>
</dbReference>
<name>A0A4S8KN79_DENBC</name>
<sequence>MKSREAQKIPKCPLHNIWLGDFNQHHQAWDDLINLHLFTARNEKAAEHLLELIAEHNLVMTLEPGVPTLQALTTGNYTRVDNVFCSSGLVDHVVRCEMIPERRQPKTDHMPIVMWVALEAKRIVKEDRLNWRKAEWKELKEELEKELKKLGELKEYETEEEFWNGRQKWQRVIEKIVNNEKLVSRTKMTPYQRRWWNKTLDRLRKKCRKLGKKSYRKRFEVENPIHEVFRIARQKYALEIKKVKAEKWAEWLRQVDEAGLWDIASLV</sequence>
<evidence type="ECO:0000313" key="4">
    <source>
        <dbReference type="Proteomes" id="UP000297245"/>
    </source>
</evidence>
<evidence type="ECO:0000313" key="3">
    <source>
        <dbReference type="EMBL" id="THU77077.1"/>
    </source>
</evidence>
<keyword evidence="4" id="KW-1185">Reference proteome</keyword>